<dbReference type="InterPro" id="IPR008271">
    <property type="entry name" value="Ser/Thr_kinase_AS"/>
</dbReference>
<dbReference type="SMART" id="SM00220">
    <property type="entry name" value="S_TKc"/>
    <property type="match status" value="1"/>
</dbReference>
<reference evidence="3" key="1">
    <citation type="journal article" date="2019" name="Nat. Commun.">
        <title>Expansion of phycobilisome linker gene families in mesophilic red algae.</title>
        <authorList>
            <person name="Lee J."/>
            <person name="Kim D."/>
            <person name="Bhattacharya D."/>
            <person name="Yoon H.S."/>
        </authorList>
    </citation>
    <scope>NUCLEOTIDE SEQUENCE [LARGE SCALE GENOMIC DNA]</scope>
    <source>
        <strain evidence="3">CCMP 1328</strain>
    </source>
</reference>
<dbReference type="SUPFAM" id="SSF56112">
    <property type="entry name" value="Protein kinase-like (PK-like)"/>
    <property type="match status" value="1"/>
</dbReference>
<dbReference type="Pfam" id="PF00069">
    <property type="entry name" value="Pkinase"/>
    <property type="match status" value="1"/>
</dbReference>
<accession>A0A5J4YHQ4</accession>
<dbReference type="InterPro" id="IPR000719">
    <property type="entry name" value="Prot_kinase_dom"/>
</dbReference>
<dbReference type="OrthoDB" id="10252171at2759"/>
<keyword evidence="2" id="KW-0808">Transferase</keyword>
<sequence length="351" mass="39463">MPSGSEHRHGLQGLCVARPVRPARRDKRAALRMAGLITADQFTIERPMASGSFGNVFSGVAVSDGTELVIKSPNDHPLAEDLLQVEMKMYARITGQNKPRFWPQYLGFSENERPGGKQNILLFRREIDSFTLAAFFDNHRPQELYERLGVKMSPGASSTALRFELTRSLLSQLLAATDHLHKHNIIHRDIKPENLLVTRDSEFPVKLIDFGSACERSGLSRIGGKIVCFDPIFAAPEQALDSWNRARERFDIFSIALVGMYVMFPGLSSSQRMAAFREEFAHCRYDLLLWLSQSKAMMGRIGYAGMSESYEAESRPEAIELINLLARMLEKKPEDRPTAKEAANILSRCTA</sequence>
<dbReference type="PANTHER" id="PTHR44167">
    <property type="entry name" value="OVARIAN-SPECIFIC SERINE/THREONINE-PROTEIN KINASE LOK-RELATED"/>
    <property type="match status" value="1"/>
</dbReference>
<comment type="caution">
    <text evidence="2">The sequence shown here is derived from an EMBL/GenBank/DDBJ whole genome shotgun (WGS) entry which is preliminary data.</text>
</comment>
<evidence type="ECO:0000313" key="3">
    <source>
        <dbReference type="Proteomes" id="UP000324585"/>
    </source>
</evidence>
<name>A0A5J4YHQ4_PORPP</name>
<dbReference type="CDD" id="cd00180">
    <property type="entry name" value="PKc"/>
    <property type="match status" value="1"/>
</dbReference>
<evidence type="ECO:0000259" key="1">
    <source>
        <dbReference type="PROSITE" id="PS50011"/>
    </source>
</evidence>
<feature type="domain" description="Protein kinase" evidence="1">
    <location>
        <begin position="42"/>
        <end position="351"/>
    </location>
</feature>
<dbReference type="PROSITE" id="PS00108">
    <property type="entry name" value="PROTEIN_KINASE_ST"/>
    <property type="match status" value="1"/>
</dbReference>
<keyword evidence="3" id="KW-1185">Reference proteome</keyword>
<dbReference type="GO" id="GO:0005524">
    <property type="term" value="F:ATP binding"/>
    <property type="evidence" value="ECO:0007669"/>
    <property type="project" value="InterPro"/>
</dbReference>
<dbReference type="InterPro" id="IPR011009">
    <property type="entry name" value="Kinase-like_dom_sf"/>
</dbReference>
<organism evidence="2 3">
    <name type="scientific">Porphyridium purpureum</name>
    <name type="common">Red alga</name>
    <name type="synonym">Porphyridium cruentum</name>
    <dbReference type="NCBI Taxonomy" id="35688"/>
    <lineage>
        <taxon>Eukaryota</taxon>
        <taxon>Rhodophyta</taxon>
        <taxon>Bangiophyceae</taxon>
        <taxon>Porphyridiales</taxon>
        <taxon>Porphyridiaceae</taxon>
        <taxon>Porphyridium</taxon>
    </lineage>
</organism>
<dbReference type="GO" id="GO:0004674">
    <property type="term" value="F:protein serine/threonine kinase activity"/>
    <property type="evidence" value="ECO:0007669"/>
    <property type="project" value="TreeGrafter"/>
</dbReference>
<dbReference type="EMBL" id="VRMN01000018">
    <property type="protein sequence ID" value="KAA8490798.1"/>
    <property type="molecule type" value="Genomic_DNA"/>
</dbReference>
<keyword evidence="2" id="KW-0418">Kinase</keyword>
<dbReference type="GO" id="GO:0005737">
    <property type="term" value="C:cytoplasm"/>
    <property type="evidence" value="ECO:0007669"/>
    <property type="project" value="TreeGrafter"/>
</dbReference>
<dbReference type="PANTHER" id="PTHR44167:SF24">
    <property type="entry name" value="SERINE_THREONINE-PROTEIN KINASE CHK2"/>
    <property type="match status" value="1"/>
</dbReference>
<protein>
    <submittedName>
        <fullName evidence="2">Serine/threonine-protein kinase STN7, chloroplastic</fullName>
    </submittedName>
</protein>
<gene>
    <name evidence="2" type="ORF">FVE85_1245</name>
</gene>
<evidence type="ECO:0000313" key="2">
    <source>
        <dbReference type="EMBL" id="KAA8490798.1"/>
    </source>
</evidence>
<proteinExistence type="predicted"/>
<dbReference type="GO" id="GO:0044773">
    <property type="term" value="P:mitotic DNA damage checkpoint signaling"/>
    <property type="evidence" value="ECO:0007669"/>
    <property type="project" value="TreeGrafter"/>
</dbReference>
<dbReference type="AlphaFoldDB" id="A0A5J4YHQ4"/>
<dbReference type="Gene3D" id="1.10.510.10">
    <property type="entry name" value="Transferase(Phosphotransferase) domain 1"/>
    <property type="match status" value="1"/>
</dbReference>
<dbReference type="Proteomes" id="UP000324585">
    <property type="component" value="Unassembled WGS sequence"/>
</dbReference>
<dbReference type="PROSITE" id="PS50011">
    <property type="entry name" value="PROTEIN_KINASE_DOM"/>
    <property type="match status" value="1"/>
</dbReference>
<dbReference type="Gene3D" id="3.30.200.20">
    <property type="entry name" value="Phosphorylase Kinase, domain 1"/>
    <property type="match status" value="1"/>
</dbReference>
<dbReference type="GO" id="GO:0005634">
    <property type="term" value="C:nucleus"/>
    <property type="evidence" value="ECO:0007669"/>
    <property type="project" value="TreeGrafter"/>
</dbReference>